<evidence type="ECO:0000313" key="2">
    <source>
        <dbReference type="EMBL" id="KAG2607002.1"/>
    </source>
</evidence>
<organism evidence="2 3">
    <name type="scientific">Panicum virgatum</name>
    <name type="common">Blackwell switchgrass</name>
    <dbReference type="NCBI Taxonomy" id="38727"/>
    <lineage>
        <taxon>Eukaryota</taxon>
        <taxon>Viridiplantae</taxon>
        <taxon>Streptophyta</taxon>
        <taxon>Embryophyta</taxon>
        <taxon>Tracheophyta</taxon>
        <taxon>Spermatophyta</taxon>
        <taxon>Magnoliopsida</taxon>
        <taxon>Liliopsida</taxon>
        <taxon>Poales</taxon>
        <taxon>Poaceae</taxon>
        <taxon>PACMAD clade</taxon>
        <taxon>Panicoideae</taxon>
        <taxon>Panicodae</taxon>
        <taxon>Paniceae</taxon>
        <taxon>Panicinae</taxon>
        <taxon>Panicum</taxon>
        <taxon>Panicum sect. Hiantes</taxon>
    </lineage>
</organism>
<feature type="region of interest" description="Disordered" evidence="1">
    <location>
        <begin position="49"/>
        <end position="75"/>
    </location>
</feature>
<protein>
    <submittedName>
        <fullName evidence="2">Uncharacterized protein</fullName>
    </submittedName>
</protein>
<gene>
    <name evidence="2" type="ORF">PVAP13_4NG212411</name>
</gene>
<evidence type="ECO:0000256" key="1">
    <source>
        <dbReference type="SAM" id="MobiDB-lite"/>
    </source>
</evidence>
<keyword evidence="3" id="KW-1185">Reference proteome</keyword>
<sequence length="189" mass="20535">MSLQTVILALSTNAMRLRSDDPPFSVASATIRFHFPAICRTSAAASESPITSSTHRLTSTARSTPPPSTCARTPTRQSRTTSCVFMLWSDICGTHTMDTPLATLSSTEFQPQCVTKHPTAACDSTRTWSHHSTATPFLRRPRTSASASPSAAMTSFRMTQRYGLPLPSRPRRSSSSCSLAIEARLPKET</sequence>
<dbReference type="AlphaFoldDB" id="A0A8T0T5M5"/>
<feature type="region of interest" description="Disordered" evidence="1">
    <location>
        <begin position="132"/>
        <end position="189"/>
    </location>
</feature>
<dbReference type="Proteomes" id="UP000823388">
    <property type="component" value="Chromosome 4N"/>
</dbReference>
<dbReference type="EMBL" id="CM029044">
    <property type="protein sequence ID" value="KAG2607002.1"/>
    <property type="molecule type" value="Genomic_DNA"/>
</dbReference>
<comment type="caution">
    <text evidence="2">The sequence shown here is derived from an EMBL/GenBank/DDBJ whole genome shotgun (WGS) entry which is preliminary data.</text>
</comment>
<evidence type="ECO:0000313" key="3">
    <source>
        <dbReference type="Proteomes" id="UP000823388"/>
    </source>
</evidence>
<proteinExistence type="predicted"/>
<reference evidence="2" key="1">
    <citation type="submission" date="2020-05" db="EMBL/GenBank/DDBJ databases">
        <title>WGS assembly of Panicum virgatum.</title>
        <authorList>
            <person name="Lovell J.T."/>
            <person name="Jenkins J."/>
            <person name="Shu S."/>
            <person name="Juenger T.E."/>
            <person name="Schmutz J."/>
        </authorList>
    </citation>
    <scope>NUCLEOTIDE SEQUENCE</scope>
    <source>
        <strain evidence="2">AP13</strain>
    </source>
</reference>
<accession>A0A8T0T5M5</accession>
<name>A0A8T0T5M5_PANVG</name>